<protein>
    <submittedName>
        <fullName evidence="3">ABC transporter</fullName>
    </submittedName>
</protein>
<organism evidence="3 4">
    <name type="scientific">Paenibacillus athensensis</name>
    <dbReference type="NCBI Taxonomy" id="1967502"/>
    <lineage>
        <taxon>Bacteria</taxon>
        <taxon>Bacillati</taxon>
        <taxon>Bacillota</taxon>
        <taxon>Bacilli</taxon>
        <taxon>Bacillales</taxon>
        <taxon>Paenibacillaceae</taxon>
        <taxon>Paenibacillus</taxon>
    </lineage>
</organism>
<dbReference type="OrthoDB" id="9766228at2"/>
<dbReference type="RefSeq" id="WP_134751840.1">
    <property type="nucleotide sequence ID" value="NZ_MYFO02000011.1"/>
</dbReference>
<name>A0A4Y8Q4J3_9BACL</name>
<keyword evidence="1" id="KW-1133">Transmembrane helix</keyword>
<feature type="transmembrane region" description="Helical" evidence="1">
    <location>
        <begin position="436"/>
        <end position="458"/>
    </location>
</feature>
<evidence type="ECO:0000313" key="3">
    <source>
        <dbReference type="EMBL" id="TFE88996.1"/>
    </source>
</evidence>
<feature type="domain" description="DUF7088" evidence="2">
    <location>
        <begin position="40"/>
        <end position="124"/>
    </location>
</feature>
<keyword evidence="1" id="KW-0472">Membrane</keyword>
<dbReference type="InterPro" id="IPR055396">
    <property type="entry name" value="DUF7088"/>
</dbReference>
<evidence type="ECO:0000259" key="2">
    <source>
        <dbReference type="Pfam" id="PF23357"/>
    </source>
</evidence>
<proteinExistence type="predicted"/>
<dbReference type="Proteomes" id="UP000298246">
    <property type="component" value="Unassembled WGS sequence"/>
</dbReference>
<dbReference type="EMBL" id="MYFO01000008">
    <property type="protein sequence ID" value="TFE88996.1"/>
    <property type="molecule type" value="Genomic_DNA"/>
</dbReference>
<dbReference type="AlphaFoldDB" id="A0A4Y8Q4J3"/>
<evidence type="ECO:0000313" key="4">
    <source>
        <dbReference type="Proteomes" id="UP000298246"/>
    </source>
</evidence>
<dbReference type="Gene3D" id="3.40.30.10">
    <property type="entry name" value="Glutaredoxin"/>
    <property type="match status" value="1"/>
</dbReference>
<sequence length="463" mass="51765">MNKWIRGTNAVVVSLAVVGIFIVLTLFLHSLKGFQLDLTKNKSFTLSEQTLNTLKNLDQDIHIIAFTNAGQNEFVTRQVVDMAQEYKKRSSHITFDEYDMLKQPSMARQYGVDQGGTLIFESGDQKKSVNFYEMFIAGQQQDGSYQFSGEEKLTQAITGLTSKEKHIVYALSGHQELPLAQLSVLKSSLEGENFEVKELNLYRDGKIPDDAQMLLLLGPQNDLNDKETELIKAYLKGKGKIYIALGFNENLATQWKNIDSIMSEYGVKDQHAVAIEAKQTTLFDPLTIIPEYGSHEITSKLSQYNLVTIMSLAVALGAEENPGDLTTSLLLTTTDKAYGETDIAMLKQSRTKQDDTDVKGPLNLGYAVQDKDQKPKAVILGGSTFLLDQEIQNQGNKDFALNSIGWLQEQKDQVTIRPRQGDAYQEALISPGQANFIFSMTIVAFPLVLLLTGGLIWWRRRRG</sequence>
<reference evidence="3 4" key="1">
    <citation type="submission" date="2017-03" db="EMBL/GenBank/DDBJ databases">
        <title>Isolation of Levoglucosan Utilizing Bacteria.</title>
        <authorList>
            <person name="Arya A.S."/>
        </authorList>
    </citation>
    <scope>NUCLEOTIDE SEQUENCE [LARGE SCALE GENOMIC DNA]</scope>
    <source>
        <strain evidence="3 4">MEC069</strain>
    </source>
</reference>
<dbReference type="Pfam" id="PF23357">
    <property type="entry name" value="DUF7088"/>
    <property type="match status" value="1"/>
</dbReference>
<accession>A0A4Y8Q4J3</accession>
<evidence type="ECO:0000256" key="1">
    <source>
        <dbReference type="SAM" id="Phobius"/>
    </source>
</evidence>
<gene>
    <name evidence="3" type="ORF">B5M42_08795</name>
</gene>
<comment type="caution">
    <text evidence="3">The sequence shown here is derived from an EMBL/GenBank/DDBJ whole genome shotgun (WGS) entry which is preliminary data.</text>
</comment>
<keyword evidence="1" id="KW-0812">Transmembrane</keyword>
<keyword evidence="4" id="KW-1185">Reference proteome</keyword>